<comment type="catalytic activity">
    <reaction evidence="5 6">
        <text>L-arginyl-[protein] + NAD(+) = N(omega)-(ADP-D-ribosyl)-L-arginyl-[protein] + nicotinamide + H(+)</text>
        <dbReference type="Rhea" id="RHEA:19149"/>
        <dbReference type="Rhea" id="RHEA-COMP:10532"/>
        <dbReference type="Rhea" id="RHEA-COMP:15087"/>
        <dbReference type="ChEBI" id="CHEBI:15378"/>
        <dbReference type="ChEBI" id="CHEBI:17154"/>
        <dbReference type="ChEBI" id="CHEBI:29965"/>
        <dbReference type="ChEBI" id="CHEBI:57540"/>
        <dbReference type="ChEBI" id="CHEBI:142554"/>
        <dbReference type="EC" id="2.4.2.31"/>
    </reaction>
</comment>
<sequence>MGHNHSKEMLQLRSERFVSTKSSDLKQMNLNPIYSYQHLRVRRLEEAVEGLDRWVPGLMTYVKKAKEDCNRSSSLLTHDESAAIYLYSMPIPFFSTLNATLRNKNRDALKPWFGYLKLFITALEKLPYVNTVVWRGVSGDIGSDFVDGSTETWWSVNSCSTDLNVVELYLGKTGTVFAIAVVNGKDISNYSAFKEEHEVVLLPGSALLIKSKPLSFEERLFIVHLEEKSGKSGQASNHAAAGNQIRSDNSNKAQPLSYKELDFPLHRSLDLSSVRNKPWKFRSLRDFWGYNELEIISANDEILLLYGDKQFFLLDDNLKTVSTLKDNILSSLKILDIAWSSLLCRFIAVTEKNVYIFDPKTCKLSCVENVQLERDEKKFISCTCTGNALFISTVNDGYPFHVDQYNLPDFTFFRQYTVSDLIEAKLSLTGDKLSNKNASKLKTDRREISTIRANRGRLAVIMKIEYKHYLYVVNMTKKPFEAGMTSLPSSGCKINRIASTGEWLMVCDDYNNNIMQISLDREFKTEYEAKEEYSYDKVKVALMFGSSSVVIVRGDNLEMYQV</sequence>
<protein>
    <recommendedName>
        <fullName evidence="6">NAD(P)(+)--arginine ADP-ribosyltransferase</fullName>
        <ecNumber evidence="6">2.4.2.31</ecNumber>
    </recommendedName>
    <alternativeName>
        <fullName evidence="6">Mono(ADP-ribosyl)transferase</fullName>
    </alternativeName>
</protein>
<evidence type="ECO:0000256" key="6">
    <source>
        <dbReference type="RuleBase" id="RU361228"/>
    </source>
</evidence>
<keyword evidence="6" id="KW-0520">NAD</keyword>
<dbReference type="SUPFAM" id="SSF50978">
    <property type="entry name" value="WD40 repeat-like"/>
    <property type="match status" value="1"/>
</dbReference>
<keyword evidence="4" id="KW-0548">Nucleotidyltransferase</keyword>
<evidence type="ECO:0000313" key="9">
    <source>
        <dbReference type="Proteomes" id="UP000663828"/>
    </source>
</evidence>
<comment type="similarity">
    <text evidence="1 6">Belongs to the Arg-specific ADP-ribosyltransferase family.</text>
</comment>
<evidence type="ECO:0000256" key="2">
    <source>
        <dbReference type="ARBA" id="ARBA00022676"/>
    </source>
</evidence>
<evidence type="ECO:0000256" key="7">
    <source>
        <dbReference type="SAM" id="MobiDB-lite"/>
    </source>
</evidence>
<gene>
    <name evidence="8" type="ORF">XAT740_LOCUS19528</name>
</gene>
<evidence type="ECO:0000256" key="4">
    <source>
        <dbReference type="ARBA" id="ARBA00022695"/>
    </source>
</evidence>
<feature type="region of interest" description="Disordered" evidence="7">
    <location>
        <begin position="232"/>
        <end position="251"/>
    </location>
</feature>
<dbReference type="Pfam" id="PF01129">
    <property type="entry name" value="ART"/>
    <property type="match status" value="1"/>
</dbReference>
<reference evidence="8" key="1">
    <citation type="submission" date="2021-02" db="EMBL/GenBank/DDBJ databases">
        <authorList>
            <person name="Nowell W R."/>
        </authorList>
    </citation>
    <scope>NUCLEOTIDE SEQUENCE</scope>
</reference>
<accession>A0A814QT29</accession>
<comment type="caution">
    <text evidence="8">The sequence shown here is derived from an EMBL/GenBank/DDBJ whole genome shotgun (WGS) entry which is preliminary data.</text>
</comment>
<dbReference type="SUPFAM" id="SSF56399">
    <property type="entry name" value="ADP-ribosylation"/>
    <property type="match status" value="1"/>
</dbReference>
<dbReference type="GO" id="GO:0016779">
    <property type="term" value="F:nucleotidyltransferase activity"/>
    <property type="evidence" value="ECO:0007669"/>
    <property type="project" value="UniProtKB-KW"/>
</dbReference>
<evidence type="ECO:0000256" key="3">
    <source>
        <dbReference type="ARBA" id="ARBA00022679"/>
    </source>
</evidence>
<dbReference type="InterPro" id="IPR000768">
    <property type="entry name" value="ART"/>
</dbReference>
<dbReference type="EMBL" id="CAJNOR010001334">
    <property type="protein sequence ID" value="CAF1123806.1"/>
    <property type="molecule type" value="Genomic_DNA"/>
</dbReference>
<evidence type="ECO:0000256" key="5">
    <source>
        <dbReference type="ARBA" id="ARBA00047597"/>
    </source>
</evidence>
<evidence type="ECO:0000313" key="8">
    <source>
        <dbReference type="EMBL" id="CAF1123806.1"/>
    </source>
</evidence>
<dbReference type="AlphaFoldDB" id="A0A814QT29"/>
<dbReference type="Gene3D" id="3.90.176.10">
    <property type="entry name" value="Toxin ADP-ribosyltransferase, Chain A, domain 1"/>
    <property type="match status" value="1"/>
</dbReference>
<keyword evidence="9" id="KW-1185">Reference proteome</keyword>
<proteinExistence type="inferred from homology"/>
<organism evidence="8 9">
    <name type="scientific">Adineta ricciae</name>
    <name type="common">Rotifer</name>
    <dbReference type="NCBI Taxonomy" id="249248"/>
    <lineage>
        <taxon>Eukaryota</taxon>
        <taxon>Metazoa</taxon>
        <taxon>Spiralia</taxon>
        <taxon>Gnathifera</taxon>
        <taxon>Rotifera</taxon>
        <taxon>Eurotatoria</taxon>
        <taxon>Bdelloidea</taxon>
        <taxon>Adinetida</taxon>
        <taxon>Adinetidae</taxon>
        <taxon>Adineta</taxon>
    </lineage>
</organism>
<dbReference type="EC" id="2.4.2.31" evidence="6"/>
<keyword evidence="6" id="KW-0521">NADP</keyword>
<dbReference type="GO" id="GO:0106274">
    <property type="term" value="F:NAD+-protein-arginine ADP-ribosyltransferase activity"/>
    <property type="evidence" value="ECO:0007669"/>
    <property type="project" value="UniProtKB-EC"/>
</dbReference>
<evidence type="ECO:0000256" key="1">
    <source>
        <dbReference type="ARBA" id="ARBA00009558"/>
    </source>
</evidence>
<name>A0A814QT29_ADIRI</name>
<dbReference type="Proteomes" id="UP000663828">
    <property type="component" value="Unassembled WGS sequence"/>
</dbReference>
<keyword evidence="2 6" id="KW-0328">Glycosyltransferase</keyword>
<dbReference type="PROSITE" id="PS51996">
    <property type="entry name" value="TR_MART"/>
    <property type="match status" value="1"/>
</dbReference>
<dbReference type="InterPro" id="IPR036322">
    <property type="entry name" value="WD40_repeat_dom_sf"/>
</dbReference>
<keyword evidence="3 6" id="KW-0808">Transferase</keyword>